<evidence type="ECO:0000313" key="9">
    <source>
        <dbReference type="Proteomes" id="UP001497623"/>
    </source>
</evidence>
<keyword evidence="6" id="KW-1015">Disulfide bond</keyword>
<proteinExistence type="inferred from homology"/>
<feature type="disulfide bond" evidence="6">
    <location>
        <begin position="158"/>
        <end position="187"/>
    </location>
</feature>
<organism evidence="8 9">
    <name type="scientific">Meganyctiphanes norvegica</name>
    <name type="common">Northern krill</name>
    <name type="synonym">Thysanopoda norvegica</name>
    <dbReference type="NCBI Taxonomy" id="48144"/>
    <lineage>
        <taxon>Eukaryota</taxon>
        <taxon>Metazoa</taxon>
        <taxon>Ecdysozoa</taxon>
        <taxon>Arthropoda</taxon>
        <taxon>Crustacea</taxon>
        <taxon>Multicrustacea</taxon>
        <taxon>Malacostraca</taxon>
        <taxon>Eumalacostraca</taxon>
        <taxon>Eucarida</taxon>
        <taxon>Euphausiacea</taxon>
        <taxon>Euphausiidae</taxon>
        <taxon>Meganyctiphanes</taxon>
    </lineage>
</organism>
<feature type="transmembrane region" description="Helical" evidence="7">
    <location>
        <begin position="20"/>
        <end position="47"/>
    </location>
</feature>
<dbReference type="Proteomes" id="UP001497623">
    <property type="component" value="Unassembled WGS sequence"/>
</dbReference>
<dbReference type="CDD" id="cd03127">
    <property type="entry name" value="tetraspanin_LEL"/>
    <property type="match status" value="1"/>
</dbReference>
<keyword evidence="4 7" id="KW-1133">Transmembrane helix</keyword>
<evidence type="ECO:0000256" key="7">
    <source>
        <dbReference type="RuleBase" id="RU361218"/>
    </source>
</evidence>
<comment type="caution">
    <text evidence="8">The sequence shown here is derived from an EMBL/GenBank/DDBJ whole genome shotgun (WGS) entry which is preliminary data.</text>
</comment>
<evidence type="ECO:0000256" key="6">
    <source>
        <dbReference type="PIRSR" id="PIRSR002419-1"/>
    </source>
</evidence>
<sequence>MLHPSNRNPSPEEGNSCFKWLLYISNIIALVAGLALVLSLMIVMVNYKEYIELLGDNATWIIALIVISVAIIMVFIAIFGCCGVSSRNTNLLIVYIVIVSTLMVGLVIGTVVAWMYQDDAIETVEENMKEKMEEYSPGDRREGGLTMVWDEVQISYECCGIKELGDWGKYNPSYSRKSTITKYPESCKRNDSDSHPFVDGCLAKIDRSIKDNVWVIGGIVFTIILYLLISLLLVSITIMSINKHRRRLYTQEQQTLLQQELQAMPYRATTVPRV</sequence>
<evidence type="ECO:0000313" key="8">
    <source>
        <dbReference type="EMBL" id="CAL4130508.1"/>
    </source>
</evidence>
<keyword evidence="9" id="KW-1185">Reference proteome</keyword>
<gene>
    <name evidence="8" type="ORF">MNOR_LOCUS26586</name>
</gene>
<feature type="transmembrane region" description="Helical" evidence="7">
    <location>
        <begin position="213"/>
        <end position="238"/>
    </location>
</feature>
<comment type="subcellular location">
    <subcellularLocation>
        <location evidence="1 7">Membrane</location>
        <topology evidence="1 7">Multi-pass membrane protein</topology>
    </subcellularLocation>
</comment>
<dbReference type="InterPro" id="IPR008952">
    <property type="entry name" value="Tetraspanin_EC2_sf"/>
</dbReference>
<keyword evidence="5 7" id="KW-0472">Membrane</keyword>
<dbReference type="PANTHER" id="PTHR19282">
    <property type="entry name" value="TETRASPANIN"/>
    <property type="match status" value="1"/>
</dbReference>
<dbReference type="InterPro" id="IPR000301">
    <property type="entry name" value="Tetraspanin_animals"/>
</dbReference>
<dbReference type="EMBL" id="CAXKWB010026758">
    <property type="protein sequence ID" value="CAL4130508.1"/>
    <property type="molecule type" value="Genomic_DNA"/>
</dbReference>
<dbReference type="AlphaFoldDB" id="A0AAV2RL28"/>
<dbReference type="PIRSF" id="PIRSF002419">
    <property type="entry name" value="Tetraspanin"/>
    <property type="match status" value="1"/>
</dbReference>
<dbReference type="PANTHER" id="PTHR19282:SF544">
    <property type="entry name" value="TETRASPANIN"/>
    <property type="match status" value="1"/>
</dbReference>
<accession>A0AAV2RL28</accession>
<comment type="similarity">
    <text evidence="2 7">Belongs to the tetraspanin (TM4SF) family.</text>
</comment>
<evidence type="ECO:0000256" key="2">
    <source>
        <dbReference type="ARBA" id="ARBA00006840"/>
    </source>
</evidence>
<protein>
    <recommendedName>
        <fullName evidence="7">Tetraspanin</fullName>
    </recommendedName>
</protein>
<dbReference type="InterPro" id="IPR018499">
    <property type="entry name" value="Tetraspanin/Peripherin"/>
</dbReference>
<dbReference type="GO" id="GO:0005886">
    <property type="term" value="C:plasma membrane"/>
    <property type="evidence" value="ECO:0007669"/>
    <property type="project" value="TreeGrafter"/>
</dbReference>
<evidence type="ECO:0000256" key="3">
    <source>
        <dbReference type="ARBA" id="ARBA00022692"/>
    </source>
</evidence>
<evidence type="ECO:0000256" key="4">
    <source>
        <dbReference type="ARBA" id="ARBA00022989"/>
    </source>
</evidence>
<keyword evidence="3 7" id="KW-0812">Transmembrane</keyword>
<evidence type="ECO:0000256" key="1">
    <source>
        <dbReference type="ARBA" id="ARBA00004141"/>
    </source>
</evidence>
<reference evidence="8 9" key="1">
    <citation type="submission" date="2024-05" db="EMBL/GenBank/DDBJ databases">
        <authorList>
            <person name="Wallberg A."/>
        </authorList>
    </citation>
    <scope>NUCLEOTIDE SEQUENCE [LARGE SCALE GENOMIC DNA]</scope>
</reference>
<dbReference type="Gene3D" id="1.10.1450.10">
    <property type="entry name" value="Tetraspanin"/>
    <property type="match status" value="1"/>
</dbReference>
<name>A0AAV2RL28_MEGNR</name>
<dbReference type="Pfam" id="PF00335">
    <property type="entry name" value="Tetraspanin"/>
    <property type="match status" value="1"/>
</dbReference>
<dbReference type="SUPFAM" id="SSF48652">
    <property type="entry name" value="Tetraspanin"/>
    <property type="match status" value="1"/>
</dbReference>
<feature type="transmembrane region" description="Helical" evidence="7">
    <location>
        <begin position="92"/>
        <end position="116"/>
    </location>
</feature>
<evidence type="ECO:0000256" key="5">
    <source>
        <dbReference type="ARBA" id="ARBA00023136"/>
    </source>
</evidence>
<dbReference type="PRINTS" id="PR00259">
    <property type="entry name" value="TMFOUR"/>
</dbReference>
<feature type="transmembrane region" description="Helical" evidence="7">
    <location>
        <begin position="59"/>
        <end position="80"/>
    </location>
</feature>